<proteinExistence type="predicted"/>
<evidence type="ECO:0000313" key="3">
    <source>
        <dbReference type="Proteomes" id="UP000828251"/>
    </source>
</evidence>
<feature type="region of interest" description="Disordered" evidence="1">
    <location>
        <begin position="72"/>
        <end position="111"/>
    </location>
</feature>
<dbReference type="Proteomes" id="UP000828251">
    <property type="component" value="Unassembled WGS sequence"/>
</dbReference>
<evidence type="ECO:0000313" key="2">
    <source>
        <dbReference type="EMBL" id="KAH1033145.1"/>
    </source>
</evidence>
<gene>
    <name evidence="2" type="ORF">J1N35_045319</name>
</gene>
<evidence type="ECO:0008006" key="4">
    <source>
        <dbReference type="Google" id="ProtNLM"/>
    </source>
</evidence>
<feature type="compositionally biased region" description="Acidic residues" evidence="1">
    <location>
        <begin position="84"/>
        <end position="109"/>
    </location>
</feature>
<keyword evidence="3" id="KW-1185">Reference proteome</keyword>
<dbReference type="AlphaFoldDB" id="A0A9D3UB60"/>
<name>A0A9D3UB60_9ROSI</name>
<comment type="caution">
    <text evidence="2">The sequence shown here is derived from an EMBL/GenBank/DDBJ whole genome shotgun (WGS) entry which is preliminary data.</text>
</comment>
<accession>A0A9D3UB60</accession>
<sequence length="232" mass="26328">MVTLYCGTRSNQNAPIQLFAELIGVEPTEDPTPLGEEHGVQELCMVVPISYVDSQSTIHEIDIDLNTAPETDVVGDDVYHSSDPSDDEVDSDSDPDMYEIPNDIDDEDLNDNRNINAPDAAHAVEFPEYLEILPTHRLVVDSDPEELLVVRDLKILLFTVVQDGNKNVLMIAFVIVDKENMESWEFFLTNLWRRFQTLHYPCKHVVVACAKVSLNVEQFMDKVYTIECTLRV</sequence>
<evidence type="ECO:0000256" key="1">
    <source>
        <dbReference type="SAM" id="MobiDB-lite"/>
    </source>
</evidence>
<protein>
    <recommendedName>
        <fullName evidence="4">MULE transposase domain-containing protein</fullName>
    </recommendedName>
</protein>
<dbReference type="EMBL" id="JAIQCV010000013">
    <property type="protein sequence ID" value="KAH1033145.1"/>
    <property type="molecule type" value="Genomic_DNA"/>
</dbReference>
<organism evidence="2 3">
    <name type="scientific">Gossypium stocksii</name>
    <dbReference type="NCBI Taxonomy" id="47602"/>
    <lineage>
        <taxon>Eukaryota</taxon>
        <taxon>Viridiplantae</taxon>
        <taxon>Streptophyta</taxon>
        <taxon>Embryophyta</taxon>
        <taxon>Tracheophyta</taxon>
        <taxon>Spermatophyta</taxon>
        <taxon>Magnoliopsida</taxon>
        <taxon>eudicotyledons</taxon>
        <taxon>Gunneridae</taxon>
        <taxon>Pentapetalae</taxon>
        <taxon>rosids</taxon>
        <taxon>malvids</taxon>
        <taxon>Malvales</taxon>
        <taxon>Malvaceae</taxon>
        <taxon>Malvoideae</taxon>
        <taxon>Gossypium</taxon>
    </lineage>
</organism>
<reference evidence="2 3" key="1">
    <citation type="journal article" date="2021" name="Plant Biotechnol. J.">
        <title>Multi-omics assisted identification of the key and species-specific regulatory components of drought-tolerant mechanisms in Gossypium stocksii.</title>
        <authorList>
            <person name="Yu D."/>
            <person name="Ke L."/>
            <person name="Zhang D."/>
            <person name="Wu Y."/>
            <person name="Sun Y."/>
            <person name="Mei J."/>
            <person name="Sun J."/>
            <person name="Sun Y."/>
        </authorList>
    </citation>
    <scope>NUCLEOTIDE SEQUENCE [LARGE SCALE GENOMIC DNA]</scope>
    <source>
        <strain evidence="3">cv. E1</strain>
        <tissue evidence="2">Leaf</tissue>
    </source>
</reference>
<dbReference type="OrthoDB" id="683469at2759"/>